<evidence type="ECO:0000256" key="3">
    <source>
        <dbReference type="ARBA" id="ARBA00023274"/>
    </source>
</evidence>
<sequence>MAPPRRRFGRRKVCRFCADKDLKIDYKEVDTLRGFVSERGKIVPRRITGTCAPHQRFLTEAIKRARKMALLSYTSSHSLVD</sequence>
<evidence type="ECO:0000256" key="2">
    <source>
        <dbReference type="ARBA" id="ARBA00022980"/>
    </source>
</evidence>
<dbReference type="OrthoDB" id="9812008at2"/>
<keyword evidence="8" id="KW-1185">Reference proteome</keyword>
<dbReference type="AlphaFoldDB" id="A0A0B5FQ02"/>
<dbReference type="InterPro" id="IPR001648">
    <property type="entry name" value="Ribosomal_bS18"/>
</dbReference>
<dbReference type="PROSITE" id="PS00057">
    <property type="entry name" value="RIBOSOMAL_S18"/>
    <property type="match status" value="1"/>
</dbReference>
<dbReference type="GO" id="GO:0006412">
    <property type="term" value="P:translation"/>
    <property type="evidence" value="ECO:0007669"/>
    <property type="project" value="UniProtKB-UniRule"/>
</dbReference>
<protein>
    <recommendedName>
        <fullName evidence="4 5">Small ribosomal subunit protein bS18</fullName>
    </recommendedName>
</protein>
<dbReference type="Proteomes" id="UP000035036">
    <property type="component" value="Chromosome"/>
</dbReference>
<evidence type="ECO:0000256" key="6">
    <source>
        <dbReference type="RuleBase" id="RU003910"/>
    </source>
</evidence>
<dbReference type="PANTHER" id="PTHR13479:SF40">
    <property type="entry name" value="SMALL RIBOSOMAL SUBUNIT PROTEIN BS18M"/>
    <property type="match status" value="1"/>
</dbReference>
<dbReference type="RefSeq" id="WP_040199655.1">
    <property type="nucleotide sequence ID" value="NZ_CP010311.1"/>
</dbReference>
<evidence type="ECO:0000313" key="7">
    <source>
        <dbReference type="EMBL" id="AJF06145.1"/>
    </source>
</evidence>
<dbReference type="EMBL" id="CP010311">
    <property type="protein sequence ID" value="AJF06145.1"/>
    <property type="molecule type" value="Genomic_DNA"/>
</dbReference>
<evidence type="ECO:0000313" key="8">
    <source>
        <dbReference type="Proteomes" id="UP000035036"/>
    </source>
</evidence>
<proteinExistence type="inferred from homology"/>
<name>A0A0B5FQ02_9BACT</name>
<dbReference type="GO" id="GO:0003735">
    <property type="term" value="F:structural constituent of ribosome"/>
    <property type="evidence" value="ECO:0007669"/>
    <property type="project" value="InterPro"/>
</dbReference>
<comment type="subunit">
    <text evidence="5">Part of the 30S ribosomal subunit. Forms a tight heterodimer with protein bS6.</text>
</comment>
<dbReference type="SUPFAM" id="SSF46911">
    <property type="entry name" value="Ribosomal protein S18"/>
    <property type="match status" value="1"/>
</dbReference>
<dbReference type="HOGENOM" id="CLU_148710_2_2_7"/>
<dbReference type="Gene3D" id="4.10.640.10">
    <property type="entry name" value="Ribosomal protein S18"/>
    <property type="match status" value="1"/>
</dbReference>
<keyword evidence="3 5" id="KW-0687">Ribonucleoprotein</keyword>
<keyword evidence="5" id="KW-0694">RNA-binding</keyword>
<comment type="function">
    <text evidence="5">Binds as a heterodimer with protein bS6 to the central domain of the 16S rRNA, where it helps stabilize the platform of the 30S subunit.</text>
</comment>
<dbReference type="PRINTS" id="PR00974">
    <property type="entry name" value="RIBOSOMALS18"/>
</dbReference>
<evidence type="ECO:0000256" key="5">
    <source>
        <dbReference type="HAMAP-Rule" id="MF_00270"/>
    </source>
</evidence>
<evidence type="ECO:0000256" key="4">
    <source>
        <dbReference type="ARBA" id="ARBA00035141"/>
    </source>
</evidence>
<comment type="similarity">
    <text evidence="1 5 6">Belongs to the bacterial ribosomal protein bS18 family.</text>
</comment>
<reference evidence="7 8" key="1">
    <citation type="journal article" date="2015" name="Genome Announc.">
        <title>Genomes of Geoalkalibacter ferrihydriticus Z-0531T and Geoalkalibacter subterraneus Red1T, Two Haloalkaliphilic Metal-Reducing Deltaproteobacteria.</title>
        <authorList>
            <person name="Badalamenti J.P."/>
            <person name="Krajmalnik-Brown R."/>
            <person name="Torres C.I."/>
            <person name="Bond D.R."/>
        </authorList>
    </citation>
    <scope>NUCLEOTIDE SEQUENCE [LARGE SCALE GENOMIC DNA]</scope>
    <source>
        <strain evidence="7 8">Red1</strain>
    </source>
</reference>
<gene>
    <name evidence="5" type="primary">rpsR</name>
    <name evidence="7" type="ORF">GSUB_05610</name>
</gene>
<dbReference type="GO" id="GO:0070181">
    <property type="term" value="F:small ribosomal subunit rRNA binding"/>
    <property type="evidence" value="ECO:0007669"/>
    <property type="project" value="TreeGrafter"/>
</dbReference>
<dbReference type="PANTHER" id="PTHR13479">
    <property type="entry name" value="30S RIBOSOMAL PROTEIN S18"/>
    <property type="match status" value="1"/>
</dbReference>
<organism evidence="7 8">
    <name type="scientific">Geoalkalibacter subterraneus</name>
    <dbReference type="NCBI Taxonomy" id="483547"/>
    <lineage>
        <taxon>Bacteria</taxon>
        <taxon>Pseudomonadati</taxon>
        <taxon>Thermodesulfobacteriota</taxon>
        <taxon>Desulfuromonadia</taxon>
        <taxon>Desulfuromonadales</taxon>
        <taxon>Geoalkalibacteraceae</taxon>
        <taxon>Geoalkalibacter</taxon>
    </lineage>
</organism>
<dbReference type="InterPro" id="IPR018275">
    <property type="entry name" value="Ribosomal_bS18_CS"/>
</dbReference>
<dbReference type="NCBIfam" id="TIGR00165">
    <property type="entry name" value="S18"/>
    <property type="match status" value="1"/>
</dbReference>
<dbReference type="HAMAP" id="MF_00270">
    <property type="entry name" value="Ribosomal_bS18"/>
    <property type="match status" value="1"/>
</dbReference>
<keyword evidence="2 5" id="KW-0689">Ribosomal protein</keyword>
<dbReference type="STRING" id="483547.GSUB_05610"/>
<dbReference type="GO" id="GO:0022627">
    <property type="term" value="C:cytosolic small ribosomal subunit"/>
    <property type="evidence" value="ECO:0007669"/>
    <property type="project" value="TreeGrafter"/>
</dbReference>
<dbReference type="Pfam" id="PF01084">
    <property type="entry name" value="Ribosomal_S18"/>
    <property type="match status" value="1"/>
</dbReference>
<evidence type="ECO:0000256" key="1">
    <source>
        <dbReference type="ARBA" id="ARBA00005589"/>
    </source>
</evidence>
<accession>A0A0B5FQ02</accession>
<keyword evidence="5" id="KW-0699">rRNA-binding</keyword>
<dbReference type="InterPro" id="IPR036870">
    <property type="entry name" value="Ribosomal_bS18_sf"/>
</dbReference>
<dbReference type="KEGG" id="gsb:GSUB_05610"/>